<gene>
    <name evidence="2" type="ORF">JOE61_003249</name>
</gene>
<evidence type="ECO:0000313" key="3">
    <source>
        <dbReference type="Proteomes" id="UP000732378"/>
    </source>
</evidence>
<evidence type="ECO:0000313" key="2">
    <source>
        <dbReference type="EMBL" id="MBM7509435.1"/>
    </source>
</evidence>
<dbReference type="RefSeq" id="WP_193667200.1">
    <property type="nucleotide sequence ID" value="NZ_JACDTV010000001.1"/>
</dbReference>
<dbReference type="Proteomes" id="UP000732378">
    <property type="component" value="Unassembled WGS sequence"/>
</dbReference>
<name>A0ABS2ME44_9ACTN</name>
<dbReference type="CDD" id="cd00761">
    <property type="entry name" value="Glyco_tranf_GTA_type"/>
    <property type="match status" value="1"/>
</dbReference>
<accession>A0ABS2ME44</accession>
<dbReference type="PANTHER" id="PTHR43685:SF2">
    <property type="entry name" value="GLYCOSYLTRANSFERASE 2-LIKE DOMAIN-CONTAINING PROTEIN"/>
    <property type="match status" value="1"/>
</dbReference>
<dbReference type="InterPro" id="IPR029044">
    <property type="entry name" value="Nucleotide-diphossugar_trans"/>
</dbReference>
<organism evidence="2 3">
    <name type="scientific">Nocardioides salarius</name>
    <dbReference type="NCBI Taxonomy" id="374513"/>
    <lineage>
        <taxon>Bacteria</taxon>
        <taxon>Bacillati</taxon>
        <taxon>Actinomycetota</taxon>
        <taxon>Actinomycetes</taxon>
        <taxon>Propionibacteriales</taxon>
        <taxon>Nocardioidaceae</taxon>
        <taxon>Nocardioides</taxon>
    </lineage>
</organism>
<dbReference type="PANTHER" id="PTHR43685">
    <property type="entry name" value="GLYCOSYLTRANSFERASE"/>
    <property type="match status" value="1"/>
</dbReference>
<feature type="domain" description="Glycosyltransferase 2-like" evidence="1">
    <location>
        <begin position="11"/>
        <end position="152"/>
    </location>
</feature>
<reference evidence="2 3" key="1">
    <citation type="submission" date="2021-01" db="EMBL/GenBank/DDBJ databases">
        <title>Sequencing the genomes of 1000 actinobacteria strains.</title>
        <authorList>
            <person name="Klenk H.-P."/>
        </authorList>
    </citation>
    <scope>NUCLEOTIDE SEQUENCE [LARGE SCALE GENOMIC DNA]</scope>
    <source>
        <strain evidence="2 3">DSM 18239</strain>
    </source>
</reference>
<dbReference type="InterPro" id="IPR050834">
    <property type="entry name" value="Glycosyltransf_2"/>
</dbReference>
<dbReference type="EMBL" id="JAFBBZ010000001">
    <property type="protein sequence ID" value="MBM7509435.1"/>
    <property type="molecule type" value="Genomic_DNA"/>
</dbReference>
<protein>
    <submittedName>
        <fullName evidence="2">Glycosyltransferase involved in cell wall biosynthesis</fullName>
    </submittedName>
</protein>
<dbReference type="Gene3D" id="3.90.550.10">
    <property type="entry name" value="Spore Coat Polysaccharide Biosynthesis Protein SpsA, Chain A"/>
    <property type="match status" value="1"/>
</dbReference>
<comment type="caution">
    <text evidence="2">The sequence shown here is derived from an EMBL/GenBank/DDBJ whole genome shotgun (WGS) entry which is preliminary data.</text>
</comment>
<dbReference type="SUPFAM" id="SSF53448">
    <property type="entry name" value="Nucleotide-diphospho-sugar transferases"/>
    <property type="match status" value="1"/>
</dbReference>
<keyword evidence="3" id="KW-1185">Reference proteome</keyword>
<dbReference type="InterPro" id="IPR001173">
    <property type="entry name" value="Glyco_trans_2-like"/>
</dbReference>
<sequence>MTGSPPAPRVSIGLPVYNGADYLAQSLDALLGQSFEDLEVVVSSNASTDDTDDLVRERAASDPRVRFERLETNLGAAANHDVVLRRARGELFKWASADDLYAVDLVEQCVRLLDAHPDAVLAHSWTAAVDETGAVVQAHEYPLLTNSRRPSRRFRSMLLDGDRMPGAIRADDFYGLVRADVLRRVRPHGSFYRADHVFVSELVLQGRFVQVPDWLYFRRHHGGRLSHDEATVRSWCASLDPRRADRLRNPTVRLVGEMFTGYLGAVQRSALSPAEKRACVRHLARWAASRAGRRIGGADPGVPAEEYDVVPQRRDLASRVVAGQGARP</sequence>
<dbReference type="Pfam" id="PF00535">
    <property type="entry name" value="Glycos_transf_2"/>
    <property type="match status" value="1"/>
</dbReference>
<proteinExistence type="predicted"/>
<evidence type="ECO:0000259" key="1">
    <source>
        <dbReference type="Pfam" id="PF00535"/>
    </source>
</evidence>